<dbReference type="InterPro" id="IPR051159">
    <property type="entry name" value="Hexapeptide_acetyltransf"/>
</dbReference>
<gene>
    <name evidence="6" type="ORF">BCR34DRAFT_588314</name>
</gene>
<dbReference type="Proteomes" id="UP000193144">
    <property type="component" value="Unassembled WGS sequence"/>
</dbReference>
<feature type="compositionally biased region" description="Polar residues" evidence="4">
    <location>
        <begin position="333"/>
        <end position="353"/>
    </location>
</feature>
<dbReference type="SUPFAM" id="SSF51161">
    <property type="entry name" value="Trimeric LpxA-like enzymes"/>
    <property type="match status" value="1"/>
</dbReference>
<dbReference type="GO" id="GO:0008374">
    <property type="term" value="F:O-acyltransferase activity"/>
    <property type="evidence" value="ECO:0007669"/>
    <property type="project" value="TreeGrafter"/>
</dbReference>
<keyword evidence="3" id="KW-0539">Nucleus</keyword>
<feature type="compositionally biased region" description="Basic and acidic residues" evidence="4">
    <location>
        <begin position="71"/>
        <end position="88"/>
    </location>
</feature>
<dbReference type="SUPFAM" id="SSF57701">
    <property type="entry name" value="Zn2/Cys6 DNA-binding domain"/>
    <property type="match status" value="1"/>
</dbReference>
<dbReference type="Pfam" id="PF12464">
    <property type="entry name" value="Mac"/>
    <property type="match status" value="1"/>
</dbReference>
<evidence type="ECO:0000259" key="5">
    <source>
        <dbReference type="PROSITE" id="PS50048"/>
    </source>
</evidence>
<dbReference type="CDD" id="cd00067">
    <property type="entry name" value="GAL4"/>
    <property type="match status" value="1"/>
</dbReference>
<dbReference type="GO" id="GO:0008270">
    <property type="term" value="F:zinc ion binding"/>
    <property type="evidence" value="ECO:0007669"/>
    <property type="project" value="InterPro"/>
</dbReference>
<feature type="compositionally biased region" description="Basic and acidic residues" evidence="4">
    <location>
        <begin position="147"/>
        <end position="161"/>
    </location>
</feature>
<evidence type="ECO:0000256" key="2">
    <source>
        <dbReference type="ARBA" id="ARBA00022679"/>
    </source>
</evidence>
<dbReference type="InterPro" id="IPR001138">
    <property type="entry name" value="Zn2Cys6_DnaBD"/>
</dbReference>
<evidence type="ECO:0000256" key="4">
    <source>
        <dbReference type="SAM" id="MobiDB-lite"/>
    </source>
</evidence>
<comment type="similarity">
    <text evidence="1">Belongs to the transferase hexapeptide repeat family.</text>
</comment>
<feature type="region of interest" description="Disordered" evidence="4">
    <location>
        <begin position="304"/>
        <end position="495"/>
    </location>
</feature>
<organism evidence="6 7">
    <name type="scientific">Clohesyomyces aquaticus</name>
    <dbReference type="NCBI Taxonomy" id="1231657"/>
    <lineage>
        <taxon>Eukaryota</taxon>
        <taxon>Fungi</taxon>
        <taxon>Dikarya</taxon>
        <taxon>Ascomycota</taxon>
        <taxon>Pezizomycotina</taxon>
        <taxon>Dothideomycetes</taxon>
        <taxon>Pleosporomycetidae</taxon>
        <taxon>Pleosporales</taxon>
        <taxon>Lindgomycetaceae</taxon>
        <taxon>Clohesyomyces</taxon>
    </lineage>
</organism>
<dbReference type="STRING" id="1231657.A0A1Y1ZKU3"/>
<evidence type="ECO:0000256" key="3">
    <source>
        <dbReference type="ARBA" id="ARBA00023242"/>
    </source>
</evidence>
<feature type="compositionally biased region" description="Polar residues" evidence="4">
    <location>
        <begin position="432"/>
        <end position="472"/>
    </location>
</feature>
<evidence type="ECO:0000256" key="1">
    <source>
        <dbReference type="ARBA" id="ARBA00007274"/>
    </source>
</evidence>
<evidence type="ECO:0000313" key="7">
    <source>
        <dbReference type="Proteomes" id="UP000193144"/>
    </source>
</evidence>
<dbReference type="InterPro" id="IPR024688">
    <property type="entry name" value="Mac_dom"/>
</dbReference>
<feature type="region of interest" description="Disordered" evidence="4">
    <location>
        <begin position="31"/>
        <end position="258"/>
    </location>
</feature>
<feature type="compositionally biased region" description="Pro residues" evidence="4">
    <location>
        <begin position="473"/>
        <end position="488"/>
    </location>
</feature>
<feature type="compositionally biased region" description="Basic and acidic residues" evidence="4">
    <location>
        <begin position="183"/>
        <end position="200"/>
    </location>
</feature>
<dbReference type="GO" id="GO:0016407">
    <property type="term" value="F:acetyltransferase activity"/>
    <property type="evidence" value="ECO:0007669"/>
    <property type="project" value="InterPro"/>
</dbReference>
<name>A0A1Y1ZKU3_9PLEO</name>
<dbReference type="PANTHER" id="PTHR23416">
    <property type="entry name" value="SIALIC ACID SYNTHASE-RELATED"/>
    <property type="match status" value="1"/>
</dbReference>
<keyword evidence="2" id="KW-0808">Transferase</keyword>
<dbReference type="AlphaFoldDB" id="A0A1Y1ZKU3"/>
<accession>A0A1Y1ZKU3</accession>
<dbReference type="PANTHER" id="PTHR23416:SF76">
    <property type="entry name" value="ZN(II)2CYS6 TRANSCRIPTION FACTOR (EUROFUNG)"/>
    <property type="match status" value="1"/>
</dbReference>
<dbReference type="OrthoDB" id="25818at2759"/>
<feature type="compositionally biased region" description="Pro residues" evidence="4">
    <location>
        <begin position="384"/>
        <end position="405"/>
    </location>
</feature>
<keyword evidence="7" id="KW-1185">Reference proteome</keyword>
<dbReference type="Pfam" id="PF00172">
    <property type="entry name" value="Zn_clus"/>
    <property type="match status" value="1"/>
</dbReference>
<sequence>MPSVAQAPLMNSVSFMLKEKSVEPVAPAFTAVNGRASPPSPPRRTNGVNGTIGANGMNGDSTHPRPLSNQRPEENQERRATSSRREEWTSPPGTVENGLSSGRHSASPPNGERTSPGSPGKRKRSSSPEDVSSAESTPEAPSYQARRRLDSYVTESRDDSPPHSQTQTSRMEHSQQRPFAPLDRAEPDRNWPPQDSKEFVRGTFEPQQRESHRLEPSQENIDGQRMTGIMDPQHYSERSSTAEITRAGVQVDPKKRKRVFANRTKTGCGTCRRRKKKCDEAKPECNNCNRGGFVCEGYANKIPWPKNGVSKPHVPLQAKDRFPMDSAQLYHSHGQTQSQPQSRDGYSEPNKQVASDGARTRPIVIEEQERQGSRNGWAGIWGEPPRPSYPPEHPPPSEYGRPPPNDHQTDHSSQTPAPLRQPKPRIYHHSQETMNPYGSKNPSVSGHLLQHQTQPNQNPTHSGPSSGALRTSNPPPPHYAQQPQPPKPQKTEKEKMLSGEPYFPFDNTLVEEREQCRNALFRFNSSVKGNPSLGISREERDRTLRTIIEAPWARAPRTPDPTPGRLGTSVFVDTPFTCDYGYNIRLGDHVVISPHCRLMDSCMISIGARTMLGENVTLQTKTVNTDPRKRQGSRGMVYAAGITIEEDVFIGCDVTILPGVKVGKGSTIAAGSVVTRVSF</sequence>
<comment type="caution">
    <text evidence="6">The sequence shown here is derived from an EMBL/GenBank/DDBJ whole genome shotgun (WGS) entry which is preliminary data.</text>
</comment>
<dbReference type="InterPro" id="IPR036864">
    <property type="entry name" value="Zn2-C6_fun-type_DNA-bd_sf"/>
</dbReference>
<dbReference type="SMART" id="SM01266">
    <property type="entry name" value="Mac"/>
    <property type="match status" value="1"/>
</dbReference>
<dbReference type="PROSITE" id="PS50048">
    <property type="entry name" value="ZN2_CY6_FUNGAL_2"/>
    <property type="match status" value="1"/>
</dbReference>
<feature type="domain" description="Zn(2)-C6 fungal-type" evidence="5">
    <location>
        <begin position="267"/>
        <end position="295"/>
    </location>
</feature>
<dbReference type="Gene3D" id="2.160.10.10">
    <property type="entry name" value="Hexapeptide repeat proteins"/>
    <property type="match status" value="1"/>
</dbReference>
<protein>
    <recommendedName>
        <fullName evidence="5">Zn(2)-C6 fungal-type domain-containing protein</fullName>
    </recommendedName>
</protein>
<dbReference type="InterPro" id="IPR011004">
    <property type="entry name" value="Trimer_LpxA-like_sf"/>
</dbReference>
<feature type="compositionally biased region" description="Basic and acidic residues" evidence="4">
    <location>
        <begin position="207"/>
        <end position="216"/>
    </location>
</feature>
<evidence type="ECO:0000313" key="6">
    <source>
        <dbReference type="EMBL" id="ORY10882.1"/>
    </source>
</evidence>
<dbReference type="SMART" id="SM00066">
    <property type="entry name" value="GAL4"/>
    <property type="match status" value="1"/>
</dbReference>
<dbReference type="Gene3D" id="4.10.240.10">
    <property type="entry name" value="Zn(2)-C6 fungal-type DNA-binding domain"/>
    <property type="match status" value="1"/>
</dbReference>
<dbReference type="InterPro" id="IPR001451">
    <property type="entry name" value="Hexapep"/>
</dbReference>
<reference evidence="6 7" key="1">
    <citation type="submission" date="2016-07" db="EMBL/GenBank/DDBJ databases">
        <title>Pervasive Adenine N6-methylation of Active Genes in Fungi.</title>
        <authorList>
            <consortium name="DOE Joint Genome Institute"/>
            <person name="Mondo S.J."/>
            <person name="Dannebaum R.O."/>
            <person name="Kuo R.C."/>
            <person name="Labutti K."/>
            <person name="Haridas S."/>
            <person name="Kuo A."/>
            <person name="Salamov A."/>
            <person name="Ahrendt S.R."/>
            <person name="Lipzen A."/>
            <person name="Sullivan W."/>
            <person name="Andreopoulos W.B."/>
            <person name="Clum A."/>
            <person name="Lindquist E."/>
            <person name="Daum C."/>
            <person name="Ramamoorthy G.K."/>
            <person name="Gryganskyi A."/>
            <person name="Culley D."/>
            <person name="Magnuson J.K."/>
            <person name="James T.Y."/>
            <person name="O'Malley M.A."/>
            <person name="Stajich J.E."/>
            <person name="Spatafora J.W."/>
            <person name="Visel A."/>
            <person name="Grigoriev I.V."/>
        </authorList>
    </citation>
    <scope>NUCLEOTIDE SEQUENCE [LARGE SCALE GENOMIC DNA]</scope>
    <source>
        <strain evidence="6 7">CBS 115471</strain>
    </source>
</reference>
<dbReference type="EMBL" id="MCFA01000067">
    <property type="protein sequence ID" value="ORY10882.1"/>
    <property type="molecule type" value="Genomic_DNA"/>
</dbReference>
<dbReference type="PROSITE" id="PS00463">
    <property type="entry name" value="ZN2_CY6_FUNGAL_1"/>
    <property type="match status" value="1"/>
</dbReference>
<proteinExistence type="inferred from homology"/>
<dbReference type="GO" id="GO:0000981">
    <property type="term" value="F:DNA-binding transcription factor activity, RNA polymerase II-specific"/>
    <property type="evidence" value="ECO:0007669"/>
    <property type="project" value="InterPro"/>
</dbReference>
<dbReference type="Pfam" id="PF00132">
    <property type="entry name" value="Hexapep"/>
    <property type="match status" value="1"/>
</dbReference>
<feature type="compositionally biased region" description="Polar residues" evidence="4">
    <location>
        <begin position="97"/>
        <end position="117"/>
    </location>
</feature>